<reference evidence="1" key="2">
    <citation type="submission" date="2021-12" db="EMBL/GenBank/DDBJ databases">
        <title>Resequencing data analysis of finger millet.</title>
        <authorList>
            <person name="Hatakeyama M."/>
            <person name="Aluri S."/>
            <person name="Balachadran M.T."/>
            <person name="Sivarajan S.R."/>
            <person name="Poveda L."/>
            <person name="Shimizu-Inatsugi R."/>
            <person name="Schlapbach R."/>
            <person name="Sreeman S.M."/>
            <person name="Shimizu K.K."/>
        </authorList>
    </citation>
    <scope>NUCLEOTIDE SEQUENCE</scope>
</reference>
<dbReference type="AlphaFoldDB" id="A0AAV5ESV2"/>
<protein>
    <submittedName>
        <fullName evidence="1">Uncharacterized protein</fullName>
    </submittedName>
</protein>
<accession>A0AAV5ESV2</accession>
<gene>
    <name evidence="1" type="primary">gb13092</name>
    <name evidence="1" type="ORF">PR202_gb13092</name>
</gene>
<organism evidence="1 2">
    <name type="scientific">Eleusine coracana subsp. coracana</name>
    <dbReference type="NCBI Taxonomy" id="191504"/>
    <lineage>
        <taxon>Eukaryota</taxon>
        <taxon>Viridiplantae</taxon>
        <taxon>Streptophyta</taxon>
        <taxon>Embryophyta</taxon>
        <taxon>Tracheophyta</taxon>
        <taxon>Spermatophyta</taxon>
        <taxon>Magnoliopsida</taxon>
        <taxon>Liliopsida</taxon>
        <taxon>Poales</taxon>
        <taxon>Poaceae</taxon>
        <taxon>PACMAD clade</taxon>
        <taxon>Chloridoideae</taxon>
        <taxon>Cynodonteae</taxon>
        <taxon>Eleusininae</taxon>
        <taxon>Eleusine</taxon>
    </lineage>
</organism>
<comment type="caution">
    <text evidence="1">The sequence shown here is derived from an EMBL/GenBank/DDBJ whole genome shotgun (WGS) entry which is preliminary data.</text>
</comment>
<evidence type="ECO:0000313" key="2">
    <source>
        <dbReference type="Proteomes" id="UP001054889"/>
    </source>
</evidence>
<keyword evidence="2" id="KW-1185">Reference proteome</keyword>
<evidence type="ECO:0000313" key="1">
    <source>
        <dbReference type="EMBL" id="GJN25285.1"/>
    </source>
</evidence>
<dbReference type="Gene3D" id="2.60.120.10">
    <property type="entry name" value="Jelly Rolls"/>
    <property type="match status" value="1"/>
</dbReference>
<reference evidence="1" key="1">
    <citation type="journal article" date="2018" name="DNA Res.">
        <title>Multiple hybrid de novo genome assembly of finger millet, an orphan allotetraploid crop.</title>
        <authorList>
            <person name="Hatakeyama M."/>
            <person name="Aluri S."/>
            <person name="Balachadran M.T."/>
            <person name="Sivarajan S.R."/>
            <person name="Patrignani A."/>
            <person name="Gruter S."/>
            <person name="Poveda L."/>
            <person name="Shimizu-Inatsugi R."/>
            <person name="Baeten J."/>
            <person name="Francoijs K.J."/>
            <person name="Nataraja K.N."/>
            <person name="Reddy Y.A.N."/>
            <person name="Phadnis S."/>
            <person name="Ravikumar R.L."/>
            <person name="Schlapbach R."/>
            <person name="Sreeman S.M."/>
            <person name="Shimizu K.K."/>
        </authorList>
    </citation>
    <scope>NUCLEOTIDE SEQUENCE</scope>
</reference>
<dbReference type="Proteomes" id="UP001054889">
    <property type="component" value="Unassembled WGS sequence"/>
</dbReference>
<dbReference type="EMBL" id="BQKI01000078">
    <property type="protein sequence ID" value="GJN25285.1"/>
    <property type="molecule type" value="Genomic_DNA"/>
</dbReference>
<name>A0AAV5ESV2_ELECO</name>
<sequence length="56" mass="5757">MAGNNSNKQGSAMTAVSVAQIGGLNTMGISLARMTASTMHHTASIRCTSTHPPLRS</sequence>
<proteinExistence type="predicted"/>
<dbReference type="InterPro" id="IPR014710">
    <property type="entry name" value="RmlC-like_jellyroll"/>
</dbReference>